<reference evidence="14" key="2">
    <citation type="submission" date="2018-02" db="UniProtKB">
        <authorList>
            <consortium name="EnsemblPlants"/>
        </authorList>
    </citation>
    <scope>IDENTIFICATION</scope>
    <source>
        <strain evidence="14">Williams 82</strain>
    </source>
</reference>
<dbReference type="InterPro" id="IPR011611">
    <property type="entry name" value="PfkB_dom"/>
</dbReference>
<evidence type="ECO:0000256" key="5">
    <source>
        <dbReference type="ARBA" id="ARBA00022777"/>
    </source>
</evidence>
<dbReference type="CDD" id="cd01167">
    <property type="entry name" value="bac_FRK"/>
    <property type="match status" value="1"/>
</dbReference>
<evidence type="ECO:0000313" key="13">
    <source>
        <dbReference type="EMBL" id="KRG91421.1"/>
    </source>
</evidence>
<dbReference type="PANTHER" id="PTHR43085:SF61">
    <property type="entry name" value="PFKB FAMILY CARBOHYDRATE KINASE"/>
    <property type="match status" value="1"/>
</dbReference>
<evidence type="ECO:0000256" key="9">
    <source>
        <dbReference type="ARBA" id="ARBA00038887"/>
    </source>
</evidence>
<dbReference type="PaxDb" id="3847-GLYMA20G29270.1"/>
<dbReference type="SMR" id="A0A0R0EBJ8"/>
<dbReference type="EnsemblPlants" id="KRG91421">
    <property type="protein sequence ID" value="KRG91421"/>
    <property type="gene ID" value="GLYMA_20G153900"/>
</dbReference>
<dbReference type="Gene3D" id="3.40.1190.20">
    <property type="match status" value="1"/>
</dbReference>
<keyword evidence="15" id="KW-1185">Reference proteome</keyword>
<comment type="similarity">
    <text evidence="2 11">Belongs to the carbohydrate kinase PfkB family.</text>
</comment>
<comment type="catalytic activity">
    <reaction evidence="10">
        <text>D-fructose + ATP = D-fructose 6-phosphate + ADP + H(+)</text>
        <dbReference type="Rhea" id="RHEA:16125"/>
        <dbReference type="ChEBI" id="CHEBI:15378"/>
        <dbReference type="ChEBI" id="CHEBI:30616"/>
        <dbReference type="ChEBI" id="CHEBI:37721"/>
        <dbReference type="ChEBI" id="CHEBI:61527"/>
        <dbReference type="ChEBI" id="CHEBI:456216"/>
        <dbReference type="EC" id="2.7.1.4"/>
    </reaction>
</comment>
<dbReference type="InterPro" id="IPR002139">
    <property type="entry name" value="Ribo/fructo_kinase"/>
</dbReference>
<proteinExistence type="inferred from homology"/>
<dbReference type="GO" id="GO:0008865">
    <property type="term" value="F:fructokinase activity"/>
    <property type="evidence" value="ECO:0000318"/>
    <property type="project" value="GO_Central"/>
</dbReference>
<keyword evidence="7" id="KW-0119">Carbohydrate metabolism</keyword>
<comment type="pathway">
    <text evidence="1">Glycan biosynthesis; starch biosynthesis.</text>
</comment>
<dbReference type="OMA" id="YIFYKDH"/>
<comment type="function">
    <text evidence="8">May play an important role in maintaining the flux of carbon towards starch formation.</text>
</comment>
<evidence type="ECO:0000313" key="14">
    <source>
        <dbReference type="EnsemblPlants" id="KRG91421"/>
    </source>
</evidence>
<evidence type="ECO:0000256" key="2">
    <source>
        <dbReference type="ARBA" id="ARBA00010688"/>
    </source>
</evidence>
<dbReference type="Proteomes" id="UP000008827">
    <property type="component" value="Chromosome 20"/>
</dbReference>
<feature type="domain" description="Carbohydrate kinase PfkB" evidence="12">
    <location>
        <begin position="23"/>
        <end position="331"/>
    </location>
</feature>
<name>A0A0R0EBJ8_SOYBN</name>
<dbReference type="PROSITE" id="PS00584">
    <property type="entry name" value="PFKB_KINASES_2"/>
    <property type="match status" value="1"/>
</dbReference>
<protein>
    <recommendedName>
        <fullName evidence="9">fructokinase</fullName>
        <ecNumber evidence="9">2.7.1.4</ecNumber>
    </recommendedName>
</protein>
<dbReference type="EC" id="2.7.1.4" evidence="9"/>
<evidence type="ECO:0000256" key="3">
    <source>
        <dbReference type="ARBA" id="ARBA00022679"/>
    </source>
</evidence>
<keyword evidence="4" id="KW-0547">Nucleotide-binding</keyword>
<dbReference type="STRING" id="3847.A0A0R0EBJ8"/>
<dbReference type="PANTHER" id="PTHR43085">
    <property type="entry name" value="HEXOKINASE FAMILY MEMBER"/>
    <property type="match status" value="1"/>
</dbReference>
<evidence type="ECO:0000313" key="15">
    <source>
        <dbReference type="Proteomes" id="UP000008827"/>
    </source>
</evidence>
<evidence type="ECO:0000256" key="4">
    <source>
        <dbReference type="ARBA" id="ARBA00022741"/>
    </source>
</evidence>
<dbReference type="SUPFAM" id="SSF53613">
    <property type="entry name" value="Ribokinase-like"/>
    <property type="match status" value="1"/>
</dbReference>
<dbReference type="InterPro" id="IPR029056">
    <property type="entry name" value="Ribokinase-like"/>
</dbReference>
<evidence type="ECO:0000256" key="6">
    <source>
        <dbReference type="ARBA" id="ARBA00022840"/>
    </source>
</evidence>
<evidence type="ECO:0000256" key="1">
    <source>
        <dbReference type="ARBA" id="ARBA00004727"/>
    </source>
</evidence>
<keyword evidence="6" id="KW-0067">ATP-binding</keyword>
<reference evidence="13 14" key="1">
    <citation type="journal article" date="2010" name="Nature">
        <title>Genome sequence of the palaeopolyploid soybean.</title>
        <authorList>
            <person name="Schmutz J."/>
            <person name="Cannon S.B."/>
            <person name="Schlueter J."/>
            <person name="Ma J."/>
            <person name="Mitros T."/>
            <person name="Nelson W."/>
            <person name="Hyten D.L."/>
            <person name="Song Q."/>
            <person name="Thelen J.J."/>
            <person name="Cheng J."/>
            <person name="Xu D."/>
            <person name="Hellsten U."/>
            <person name="May G.D."/>
            <person name="Yu Y."/>
            <person name="Sakurai T."/>
            <person name="Umezawa T."/>
            <person name="Bhattacharyya M.K."/>
            <person name="Sandhu D."/>
            <person name="Valliyodan B."/>
            <person name="Lindquist E."/>
            <person name="Peto M."/>
            <person name="Grant D."/>
            <person name="Shu S."/>
            <person name="Goodstein D."/>
            <person name="Barry K."/>
            <person name="Futrell-Griggs M."/>
            <person name="Abernathy B."/>
            <person name="Du J."/>
            <person name="Tian Z."/>
            <person name="Zhu L."/>
            <person name="Gill N."/>
            <person name="Joshi T."/>
            <person name="Libault M."/>
            <person name="Sethuraman A."/>
            <person name="Zhang X.-C."/>
            <person name="Shinozaki K."/>
            <person name="Nguyen H.T."/>
            <person name="Wing R.A."/>
            <person name="Cregan P."/>
            <person name="Specht J."/>
            <person name="Grimwood J."/>
            <person name="Rokhsar D."/>
            <person name="Stacey G."/>
            <person name="Shoemaker R.C."/>
            <person name="Jackson S.A."/>
        </authorList>
    </citation>
    <scope>NUCLEOTIDE SEQUENCE</scope>
    <source>
        <strain evidence="14">cv. Williams 82</strain>
        <tissue evidence="13">Callus</tissue>
    </source>
</reference>
<dbReference type="EMBL" id="CM000853">
    <property type="protein sequence ID" value="KRG91421.1"/>
    <property type="molecule type" value="Genomic_DNA"/>
</dbReference>
<dbReference type="GO" id="GO:0005829">
    <property type="term" value="C:cytosol"/>
    <property type="evidence" value="ECO:0000318"/>
    <property type="project" value="GO_Central"/>
</dbReference>
<dbReference type="Pfam" id="PF00294">
    <property type="entry name" value="PfkB"/>
    <property type="match status" value="1"/>
</dbReference>
<evidence type="ECO:0000256" key="7">
    <source>
        <dbReference type="ARBA" id="ARBA00023277"/>
    </source>
</evidence>
<dbReference type="AlphaFoldDB" id="A0A0R0EBJ8"/>
<dbReference type="FunFam" id="3.40.1190.20:FF:000005">
    <property type="entry name" value="Probable fructokinase-2"/>
    <property type="match status" value="1"/>
</dbReference>
<dbReference type="InterPro" id="IPR050306">
    <property type="entry name" value="PfkB_Carbo_kinase"/>
</dbReference>
<dbReference type="GO" id="GO:0005524">
    <property type="term" value="F:ATP binding"/>
    <property type="evidence" value="ECO:0007669"/>
    <property type="project" value="UniProtKB-KW"/>
</dbReference>
<dbReference type="Gramene" id="KRG91421">
    <property type="protein sequence ID" value="KRG91421"/>
    <property type="gene ID" value="GLYMA_20G153900"/>
</dbReference>
<evidence type="ECO:0000256" key="8">
    <source>
        <dbReference type="ARBA" id="ARBA00037195"/>
    </source>
</evidence>
<reference evidence="13" key="3">
    <citation type="submission" date="2018-07" db="EMBL/GenBank/DDBJ databases">
        <title>WGS assembly of Glycine max.</title>
        <authorList>
            <person name="Schmutz J."/>
            <person name="Cannon S."/>
            <person name="Schlueter J."/>
            <person name="Ma J."/>
            <person name="Mitros T."/>
            <person name="Nelson W."/>
            <person name="Hyten D."/>
            <person name="Song Q."/>
            <person name="Thelen J."/>
            <person name="Cheng J."/>
            <person name="Xu D."/>
            <person name="Hellsten U."/>
            <person name="May G."/>
            <person name="Yu Y."/>
            <person name="Sakurai T."/>
            <person name="Umezawa T."/>
            <person name="Bhattacharyya M."/>
            <person name="Sandhu D."/>
            <person name="Valliyodan B."/>
            <person name="Lindquist E."/>
            <person name="Peto M."/>
            <person name="Grant D."/>
            <person name="Shu S."/>
            <person name="Goodstein D."/>
            <person name="Barry K."/>
            <person name="Futrell-Griggs M."/>
            <person name="Abernathy B."/>
            <person name="Du J."/>
            <person name="Tian Z."/>
            <person name="Zhu L."/>
            <person name="Gill N."/>
            <person name="Joshi T."/>
            <person name="Libault M."/>
            <person name="Sethuraman A."/>
            <person name="Zhang X."/>
            <person name="Shinozaki K."/>
            <person name="Nguyen H."/>
            <person name="Wing R."/>
            <person name="Cregan P."/>
            <person name="Specht J."/>
            <person name="Grimwood J."/>
            <person name="Rokhsar D."/>
            <person name="Stacey G."/>
            <person name="Shoemaker R."/>
            <person name="Jackson S."/>
        </authorList>
    </citation>
    <scope>NUCLEOTIDE SEQUENCE</scope>
    <source>
        <tissue evidence="13">Callus</tissue>
    </source>
</reference>
<sequence length="341" mass="36712">MAHFTSSGKSDDLTKEDCKGQSALVVCFGEILIDFVPTVGGVSLAEAPAFKKAPGGAPANVAVGISRLGGSSAFVGKVGADEFGYMLADILKQNDVETSGMKFDPNARTALAFVTLRADGEREFLFFRNPSADMLLQESELDKNLIKKAKIFHYGSISLIDEPCKSAHLAAMRFAKESGCILSYDPNLRLALWPSAEAARDGIMSIWDQADVIKISEDEITFLTGGDDPYDDNVVLKKLFHPNLKLLIVTEGSEGCRYYTKEFKGRVAGVKVKPVDTTGAGDAFVSGIIYSLASDQSLFQNEEHLRKALHFANVCGAITVTERGAIPALPTKEAVLQFAAT</sequence>
<keyword evidence="5 11" id="KW-0418">Kinase</keyword>
<gene>
    <name evidence="14" type="primary">LOC100818404</name>
    <name evidence="13" type="ORF">GLYMA_20G153900</name>
</gene>
<dbReference type="PRINTS" id="PR00990">
    <property type="entry name" value="RIBOKINASE"/>
</dbReference>
<accession>A0A0R0EBJ8</accession>
<dbReference type="GO" id="GO:0006000">
    <property type="term" value="P:fructose metabolic process"/>
    <property type="evidence" value="ECO:0000318"/>
    <property type="project" value="GO_Central"/>
</dbReference>
<dbReference type="PROSITE" id="PS00583">
    <property type="entry name" value="PFKB_KINASES_1"/>
    <property type="match status" value="1"/>
</dbReference>
<dbReference type="InterPro" id="IPR002173">
    <property type="entry name" value="Carboh/pur_kinase_PfkB_CS"/>
</dbReference>
<evidence type="ECO:0000256" key="11">
    <source>
        <dbReference type="RuleBase" id="RU003704"/>
    </source>
</evidence>
<organism evidence="13">
    <name type="scientific">Glycine max</name>
    <name type="common">Soybean</name>
    <name type="synonym">Glycine hispida</name>
    <dbReference type="NCBI Taxonomy" id="3847"/>
    <lineage>
        <taxon>Eukaryota</taxon>
        <taxon>Viridiplantae</taxon>
        <taxon>Streptophyta</taxon>
        <taxon>Embryophyta</taxon>
        <taxon>Tracheophyta</taxon>
        <taxon>Spermatophyta</taxon>
        <taxon>Magnoliopsida</taxon>
        <taxon>eudicotyledons</taxon>
        <taxon>Gunneridae</taxon>
        <taxon>Pentapetalae</taxon>
        <taxon>rosids</taxon>
        <taxon>fabids</taxon>
        <taxon>Fabales</taxon>
        <taxon>Fabaceae</taxon>
        <taxon>Papilionoideae</taxon>
        <taxon>50 kb inversion clade</taxon>
        <taxon>NPAAA clade</taxon>
        <taxon>indigoferoid/millettioid clade</taxon>
        <taxon>Phaseoleae</taxon>
        <taxon>Glycine</taxon>
        <taxon>Glycine subgen. Soja</taxon>
    </lineage>
</organism>
<evidence type="ECO:0000256" key="10">
    <source>
        <dbReference type="ARBA" id="ARBA00048451"/>
    </source>
</evidence>
<keyword evidence="3 11" id="KW-0808">Transferase</keyword>
<evidence type="ECO:0000259" key="12">
    <source>
        <dbReference type="Pfam" id="PF00294"/>
    </source>
</evidence>